<gene>
    <name evidence="4" type="ORF">AZE42_07925</name>
</gene>
<dbReference type="OrthoDB" id="2684779at2759"/>
<sequence>MKDAWQLAETHQNPVKTFQGHKDAINSIAMFPDGKAIATSGSVDKTIRIWRLADGGEMKKWVVRKKVGTLVILRDRKQVVSAEGDVIDDGDGNLYKAVYWQLWVRDAETGMVVAGPLDGHTNMVFALDISLDGGILASGSIDRTVILWDTKTWQRKGYPLQCGAPIACVQFSPTGQLGVATKDDIQIWDSDRRELLAQFNGHAEFDNAWNISLTWTLDGAHLLSAGGWQSLDWP</sequence>
<evidence type="ECO:0000256" key="2">
    <source>
        <dbReference type="ARBA" id="ARBA00022737"/>
    </source>
</evidence>
<dbReference type="SMART" id="SM00320">
    <property type="entry name" value="WD40"/>
    <property type="match status" value="3"/>
</dbReference>
<organism evidence="4 5">
    <name type="scientific">Rhizopogon vesiculosus</name>
    <dbReference type="NCBI Taxonomy" id="180088"/>
    <lineage>
        <taxon>Eukaryota</taxon>
        <taxon>Fungi</taxon>
        <taxon>Dikarya</taxon>
        <taxon>Basidiomycota</taxon>
        <taxon>Agaricomycotina</taxon>
        <taxon>Agaricomycetes</taxon>
        <taxon>Agaricomycetidae</taxon>
        <taxon>Boletales</taxon>
        <taxon>Suillineae</taxon>
        <taxon>Rhizopogonaceae</taxon>
        <taxon>Rhizopogon</taxon>
    </lineage>
</organism>
<dbReference type="PROSITE" id="PS50082">
    <property type="entry name" value="WD_REPEATS_2"/>
    <property type="match status" value="2"/>
</dbReference>
<keyword evidence="1 3" id="KW-0853">WD repeat</keyword>
<evidence type="ECO:0000256" key="1">
    <source>
        <dbReference type="ARBA" id="ARBA00022574"/>
    </source>
</evidence>
<evidence type="ECO:0000313" key="4">
    <source>
        <dbReference type="EMBL" id="OJA11799.1"/>
    </source>
</evidence>
<evidence type="ECO:0000313" key="5">
    <source>
        <dbReference type="Proteomes" id="UP000183567"/>
    </source>
</evidence>
<dbReference type="GO" id="GO:1990234">
    <property type="term" value="C:transferase complex"/>
    <property type="evidence" value="ECO:0007669"/>
    <property type="project" value="UniProtKB-ARBA"/>
</dbReference>
<dbReference type="PANTHER" id="PTHR22847">
    <property type="entry name" value="WD40 REPEAT PROTEIN"/>
    <property type="match status" value="1"/>
</dbReference>
<comment type="caution">
    <text evidence="4">The sequence shown here is derived from an EMBL/GenBank/DDBJ whole genome shotgun (WGS) entry which is preliminary data.</text>
</comment>
<dbReference type="InterPro" id="IPR019775">
    <property type="entry name" value="WD40_repeat_CS"/>
</dbReference>
<dbReference type="STRING" id="180088.A0A1J8PTI6"/>
<feature type="repeat" description="WD" evidence="3">
    <location>
        <begin position="18"/>
        <end position="60"/>
    </location>
</feature>
<name>A0A1J8PTI6_9AGAM</name>
<feature type="repeat" description="WD" evidence="3">
    <location>
        <begin position="117"/>
        <end position="152"/>
    </location>
</feature>
<dbReference type="PROSITE" id="PS00678">
    <property type="entry name" value="WD_REPEATS_1"/>
    <property type="match status" value="1"/>
</dbReference>
<protein>
    <recommendedName>
        <fullName evidence="6">Anaphase-promoting complex subunit 4 WD40 domain-containing protein</fullName>
    </recommendedName>
</protein>
<evidence type="ECO:0000256" key="3">
    <source>
        <dbReference type="PROSITE-ProRule" id="PRU00221"/>
    </source>
</evidence>
<reference evidence="4 5" key="1">
    <citation type="submission" date="2016-03" db="EMBL/GenBank/DDBJ databases">
        <title>Comparative genomics of the ectomycorrhizal sister species Rhizopogon vinicolor and Rhizopogon vesiculosus (Basidiomycota: Boletales) reveals a divergence of the mating type B locus.</title>
        <authorList>
            <person name="Mujic A.B."/>
            <person name="Kuo A."/>
            <person name="Tritt A."/>
            <person name="Lipzen A."/>
            <person name="Chen C."/>
            <person name="Johnson J."/>
            <person name="Sharma A."/>
            <person name="Barry K."/>
            <person name="Grigoriev I.V."/>
            <person name="Spatafora J.W."/>
        </authorList>
    </citation>
    <scope>NUCLEOTIDE SEQUENCE [LARGE SCALE GENOMIC DNA]</scope>
    <source>
        <strain evidence="4 5">AM-OR11-056</strain>
    </source>
</reference>
<dbReference type="AlphaFoldDB" id="A0A1J8PTI6"/>
<accession>A0A1J8PTI6</accession>
<proteinExistence type="predicted"/>
<dbReference type="Pfam" id="PF00400">
    <property type="entry name" value="WD40"/>
    <property type="match status" value="2"/>
</dbReference>
<dbReference type="SUPFAM" id="SSF50978">
    <property type="entry name" value="WD40 repeat-like"/>
    <property type="match status" value="1"/>
</dbReference>
<dbReference type="InterPro" id="IPR036322">
    <property type="entry name" value="WD40_repeat_dom_sf"/>
</dbReference>
<dbReference type="InterPro" id="IPR015943">
    <property type="entry name" value="WD40/YVTN_repeat-like_dom_sf"/>
</dbReference>
<keyword evidence="5" id="KW-1185">Reference proteome</keyword>
<dbReference type="PROSITE" id="PS50294">
    <property type="entry name" value="WD_REPEATS_REGION"/>
    <property type="match status" value="2"/>
</dbReference>
<dbReference type="PANTHER" id="PTHR22847:SF637">
    <property type="entry name" value="WD REPEAT DOMAIN 5B"/>
    <property type="match status" value="1"/>
</dbReference>
<dbReference type="Proteomes" id="UP000183567">
    <property type="component" value="Unassembled WGS sequence"/>
</dbReference>
<dbReference type="EMBL" id="LVVM01004929">
    <property type="protein sequence ID" value="OJA11799.1"/>
    <property type="molecule type" value="Genomic_DNA"/>
</dbReference>
<dbReference type="Gene3D" id="2.130.10.10">
    <property type="entry name" value="YVTN repeat-like/Quinoprotein amine dehydrogenase"/>
    <property type="match status" value="2"/>
</dbReference>
<evidence type="ECO:0008006" key="6">
    <source>
        <dbReference type="Google" id="ProtNLM"/>
    </source>
</evidence>
<keyword evidence="2" id="KW-0677">Repeat</keyword>
<dbReference type="InterPro" id="IPR001680">
    <property type="entry name" value="WD40_rpt"/>
</dbReference>